<protein>
    <recommendedName>
        <fullName evidence="7">Mitochondrial-processing peptidase subunit alpha</fullName>
    </recommendedName>
</protein>
<evidence type="ECO:0000259" key="4">
    <source>
        <dbReference type="Pfam" id="PF05193"/>
    </source>
</evidence>
<organism evidence="5 6">
    <name type="scientific">Vanilla planifolia</name>
    <name type="common">Vanilla</name>
    <dbReference type="NCBI Taxonomy" id="51239"/>
    <lineage>
        <taxon>Eukaryota</taxon>
        <taxon>Viridiplantae</taxon>
        <taxon>Streptophyta</taxon>
        <taxon>Embryophyta</taxon>
        <taxon>Tracheophyta</taxon>
        <taxon>Spermatophyta</taxon>
        <taxon>Magnoliopsida</taxon>
        <taxon>Liliopsida</taxon>
        <taxon>Asparagales</taxon>
        <taxon>Orchidaceae</taxon>
        <taxon>Vanilloideae</taxon>
        <taxon>Vanilleae</taxon>
        <taxon>Vanilla</taxon>
    </lineage>
</organism>
<dbReference type="GO" id="GO:0019915">
    <property type="term" value="P:lipid storage"/>
    <property type="evidence" value="ECO:0007669"/>
    <property type="project" value="InterPro"/>
</dbReference>
<dbReference type="Gene3D" id="3.30.830.10">
    <property type="entry name" value="Metalloenzyme, LuxS/M16 peptidase-like"/>
    <property type="match status" value="3"/>
</dbReference>
<dbReference type="Pfam" id="PF10230">
    <property type="entry name" value="LIDHydrolase"/>
    <property type="match status" value="1"/>
</dbReference>
<dbReference type="GO" id="GO:0046872">
    <property type="term" value="F:metal ion binding"/>
    <property type="evidence" value="ECO:0007669"/>
    <property type="project" value="InterPro"/>
</dbReference>
<dbReference type="EMBL" id="JADCNM010000012">
    <property type="protein sequence ID" value="KAG0459645.1"/>
    <property type="molecule type" value="Genomic_DNA"/>
</dbReference>
<comment type="caution">
    <text evidence="5">The sequence shown here is derived from an EMBL/GenBank/DDBJ whole genome shotgun (WGS) entry which is preliminary data.</text>
</comment>
<dbReference type="Pfam" id="PF05193">
    <property type="entry name" value="Peptidase_M16_C"/>
    <property type="match status" value="1"/>
</dbReference>
<dbReference type="Gene3D" id="3.40.50.1820">
    <property type="entry name" value="alpha/beta hydrolase"/>
    <property type="match status" value="1"/>
</dbReference>
<name>A0A835PW03_VANPL</name>
<dbReference type="SUPFAM" id="SSF53474">
    <property type="entry name" value="alpha/beta-Hydrolases"/>
    <property type="match status" value="1"/>
</dbReference>
<dbReference type="InterPro" id="IPR029058">
    <property type="entry name" value="AB_hydrolase_fold"/>
</dbReference>
<sequence>MPPIPAVTHSNSPVRFCTRLHRLILRSFWYSSMKITAENKDWSMSEDKFPFFSRKQATARKCLVSGFSTELLEVIPEEPSLNVLLIPGNPGVISFYKEFVEALYENLGGYASITAIGHISHSRQDTANGRLFSFQEQINHKVDFIKQGLRNNHLPIILVGHSIGSYISMEIFKRFPDQVAFAIFLYPFLSLNPRSLRQCMIGVVARSYVLSTITSCLVALLGSFPATFLSTLVRRFLGQSWSATAVDSACNCLMKYHTVCNALFMAKAEFEKLSEEPDWSFMRENVKKIAFLFGTDDHWGPLSFFEEISRRVPGAVLSIERAGHTHAFSCTEAGSIWVANYLATLIKNQLLRNGSYGKAISLLQHPQGTYCDEAVCQYLSYASLSTGVGHYERCFPPLFHPLKGIKLPPFLPDVVERYPTKITTLTNGLRIASEDGPGPAAAIGLYVDCGSVYETVENAGVTHLLERMAYKSTRNRNHAHIVRSIEATGGNAGASASREQMAYLYDTLKAHFPAAVELLVDCVRNPVFLDCEVEEQLKNIRSEIGEIASKDPQQFLLESLHVAGYSGALGNPMVASEAALERIDGSVIRKFYSENFNADRIVLAAFGVDHEQLLTVGEPLLYDWNAEPSVDVPQSTYNGGEARFNSDSEQTHVALAFEAPGGWHHDKNATALTVLQTLMGGGGSFSAGGPGKGMHSRLYIRVLNKHQEVHSFSAFSSIFNDTGLFGIALSTGSDFVANAVNIAASELLAIATPGQAVLFAFQAIVAEDIGRQILTFGTRKPVEYFLQCVDELTIDDLTILAQKILSSPLTMACLGDVGSVPSYEKIKASFLTPN</sequence>
<evidence type="ECO:0000313" key="5">
    <source>
        <dbReference type="EMBL" id="KAG0459645.1"/>
    </source>
</evidence>
<gene>
    <name evidence="5" type="ORF">HPP92_022773</name>
</gene>
<accession>A0A835PW03</accession>
<dbReference type="InterPro" id="IPR011249">
    <property type="entry name" value="Metalloenz_LuxS/M16"/>
</dbReference>
<dbReference type="InterPro" id="IPR050361">
    <property type="entry name" value="MPP/UQCRC_Complex"/>
</dbReference>
<dbReference type="PANTHER" id="PTHR11851">
    <property type="entry name" value="METALLOPROTEASE"/>
    <property type="match status" value="1"/>
</dbReference>
<dbReference type="FunFam" id="3.30.830.10:FF:000008">
    <property type="entry name" value="Mitochondrial-processing peptidase subunit beta"/>
    <property type="match status" value="1"/>
</dbReference>
<dbReference type="InterPro" id="IPR007863">
    <property type="entry name" value="Peptidase_M16_C"/>
</dbReference>
<dbReference type="SUPFAM" id="SSF63411">
    <property type="entry name" value="LuxS/MPP-like metallohydrolase"/>
    <property type="match status" value="2"/>
</dbReference>
<evidence type="ECO:0000256" key="2">
    <source>
        <dbReference type="ARBA" id="ARBA00007261"/>
    </source>
</evidence>
<dbReference type="GO" id="GO:0016298">
    <property type="term" value="F:lipase activity"/>
    <property type="evidence" value="ECO:0007669"/>
    <property type="project" value="InterPro"/>
</dbReference>
<proteinExistence type="inferred from homology"/>
<dbReference type="PANTHER" id="PTHR11851:SF49">
    <property type="entry name" value="MITOCHONDRIAL-PROCESSING PEPTIDASE SUBUNIT ALPHA"/>
    <property type="match status" value="1"/>
</dbReference>
<evidence type="ECO:0008006" key="7">
    <source>
        <dbReference type="Google" id="ProtNLM"/>
    </source>
</evidence>
<dbReference type="OrthoDB" id="448051at2759"/>
<evidence type="ECO:0000259" key="3">
    <source>
        <dbReference type="Pfam" id="PF00675"/>
    </source>
</evidence>
<reference evidence="5 6" key="1">
    <citation type="journal article" date="2020" name="Nat. Food">
        <title>A phased Vanilla planifolia genome enables genetic improvement of flavour and production.</title>
        <authorList>
            <person name="Hasing T."/>
            <person name="Tang H."/>
            <person name="Brym M."/>
            <person name="Khazi F."/>
            <person name="Huang T."/>
            <person name="Chambers A.H."/>
        </authorList>
    </citation>
    <scope>NUCLEOTIDE SEQUENCE [LARGE SCALE GENOMIC DNA]</scope>
    <source>
        <tissue evidence="5">Leaf</tissue>
    </source>
</reference>
<dbReference type="InterPro" id="IPR011765">
    <property type="entry name" value="Pept_M16_N"/>
</dbReference>
<comment type="function">
    <text evidence="1">Substrate recognition and binding subunit of the essential mitochondrial processing protease (MPP), which cleaves the mitochondrial sequence off newly imported precursors proteins.</text>
</comment>
<evidence type="ECO:0000256" key="1">
    <source>
        <dbReference type="ARBA" id="ARBA00002123"/>
    </source>
</evidence>
<dbReference type="GO" id="GO:0005739">
    <property type="term" value="C:mitochondrion"/>
    <property type="evidence" value="ECO:0007669"/>
    <property type="project" value="TreeGrafter"/>
</dbReference>
<dbReference type="GO" id="GO:0005811">
    <property type="term" value="C:lipid droplet"/>
    <property type="evidence" value="ECO:0007669"/>
    <property type="project" value="InterPro"/>
</dbReference>
<dbReference type="Pfam" id="PF00675">
    <property type="entry name" value="Peptidase_M16"/>
    <property type="match status" value="1"/>
</dbReference>
<feature type="domain" description="Peptidase M16 C-terminal" evidence="4">
    <location>
        <begin position="587"/>
        <end position="752"/>
    </location>
</feature>
<dbReference type="InterPro" id="IPR019363">
    <property type="entry name" value="LDAH"/>
</dbReference>
<dbReference type="AlphaFoldDB" id="A0A835PW03"/>
<comment type="similarity">
    <text evidence="2">Belongs to the peptidase M16 family.</text>
</comment>
<dbReference type="Proteomes" id="UP000639772">
    <property type="component" value="Chromosome 12"/>
</dbReference>
<evidence type="ECO:0000313" key="6">
    <source>
        <dbReference type="Proteomes" id="UP000639772"/>
    </source>
</evidence>
<feature type="domain" description="Peptidase M16 N-terminal" evidence="3">
    <location>
        <begin position="430"/>
        <end position="574"/>
    </location>
</feature>